<dbReference type="GO" id="GO:0005886">
    <property type="term" value="C:plasma membrane"/>
    <property type="evidence" value="ECO:0007669"/>
    <property type="project" value="UniProtKB-SubCell"/>
</dbReference>
<feature type="transmembrane region" description="Helical" evidence="6">
    <location>
        <begin position="151"/>
        <end position="176"/>
    </location>
</feature>
<feature type="transmembrane region" description="Helical" evidence="6">
    <location>
        <begin position="188"/>
        <end position="205"/>
    </location>
</feature>
<dbReference type="InterPro" id="IPR001123">
    <property type="entry name" value="LeuE-type"/>
</dbReference>
<evidence type="ECO:0000256" key="3">
    <source>
        <dbReference type="ARBA" id="ARBA00022692"/>
    </source>
</evidence>
<keyword evidence="8" id="KW-1185">Reference proteome</keyword>
<dbReference type="AlphaFoldDB" id="A0A3A3G7Q4"/>
<evidence type="ECO:0000256" key="6">
    <source>
        <dbReference type="SAM" id="Phobius"/>
    </source>
</evidence>
<keyword evidence="2" id="KW-1003">Cell membrane</keyword>
<feature type="transmembrane region" description="Helical" evidence="6">
    <location>
        <begin position="117"/>
        <end position="139"/>
    </location>
</feature>
<feature type="transmembrane region" description="Helical" evidence="6">
    <location>
        <begin position="6"/>
        <end position="29"/>
    </location>
</feature>
<name>A0A3A3G7Q4_9BURK</name>
<evidence type="ECO:0000256" key="5">
    <source>
        <dbReference type="ARBA" id="ARBA00023136"/>
    </source>
</evidence>
<sequence>MPAFETSTAFFSLSLLLGFSPGPDNLFVLMQSATHGRKAGFCVVLGLCCGLLVHTAAVALGLAAVFAASPAAFTVLKFAGAAYLAYLAWQAWHAPANAKLAQQAPPMNPWRMLARGFIMNLTNPKVIFFFLAFLPQFVASGRGAVVLQLCWFGFLFILATLVSFGLITCFAAFLGARLRSSPRMQRRLHRLTAIVFAGLALRLVLAKA</sequence>
<evidence type="ECO:0000256" key="2">
    <source>
        <dbReference type="ARBA" id="ARBA00022475"/>
    </source>
</evidence>
<reference evidence="8" key="1">
    <citation type="submission" date="2018-09" db="EMBL/GenBank/DDBJ databases">
        <authorList>
            <person name="Zhu H."/>
        </authorList>
    </citation>
    <scope>NUCLEOTIDE SEQUENCE [LARGE SCALE GENOMIC DNA]</scope>
    <source>
        <strain evidence="8">K1S02-23</strain>
    </source>
</reference>
<dbReference type="OrthoDB" id="9804822at2"/>
<dbReference type="GO" id="GO:0015171">
    <property type="term" value="F:amino acid transmembrane transporter activity"/>
    <property type="evidence" value="ECO:0007669"/>
    <property type="project" value="TreeGrafter"/>
</dbReference>
<proteinExistence type="predicted"/>
<keyword evidence="3 6" id="KW-0812">Transmembrane</keyword>
<dbReference type="PANTHER" id="PTHR30086">
    <property type="entry name" value="ARGININE EXPORTER PROTEIN ARGO"/>
    <property type="match status" value="1"/>
</dbReference>
<comment type="subcellular location">
    <subcellularLocation>
        <location evidence="1">Cell membrane</location>
        <topology evidence="1">Multi-pass membrane protein</topology>
    </subcellularLocation>
</comment>
<evidence type="ECO:0000256" key="1">
    <source>
        <dbReference type="ARBA" id="ARBA00004651"/>
    </source>
</evidence>
<dbReference type="Proteomes" id="UP000266327">
    <property type="component" value="Unassembled WGS sequence"/>
</dbReference>
<feature type="transmembrane region" description="Helical" evidence="6">
    <location>
        <begin position="71"/>
        <end position="89"/>
    </location>
</feature>
<dbReference type="Pfam" id="PF01810">
    <property type="entry name" value="LysE"/>
    <property type="match status" value="1"/>
</dbReference>
<evidence type="ECO:0000313" key="8">
    <source>
        <dbReference type="Proteomes" id="UP000266327"/>
    </source>
</evidence>
<gene>
    <name evidence="7" type="ORF">D3878_15010</name>
</gene>
<dbReference type="EMBL" id="QYUQ01000002">
    <property type="protein sequence ID" value="RJG04448.1"/>
    <property type="molecule type" value="Genomic_DNA"/>
</dbReference>
<evidence type="ECO:0000256" key="4">
    <source>
        <dbReference type="ARBA" id="ARBA00022989"/>
    </source>
</evidence>
<keyword evidence="4 6" id="KW-1133">Transmembrane helix</keyword>
<keyword evidence="5 6" id="KW-0472">Membrane</keyword>
<dbReference type="PANTHER" id="PTHR30086:SF20">
    <property type="entry name" value="ARGININE EXPORTER PROTEIN ARGO-RELATED"/>
    <property type="match status" value="1"/>
</dbReference>
<feature type="transmembrane region" description="Helical" evidence="6">
    <location>
        <begin position="41"/>
        <end position="65"/>
    </location>
</feature>
<evidence type="ECO:0000313" key="7">
    <source>
        <dbReference type="EMBL" id="RJG04448.1"/>
    </source>
</evidence>
<protein>
    <submittedName>
        <fullName evidence="7">LysE family translocator</fullName>
    </submittedName>
</protein>
<accession>A0A3A3G7Q4</accession>
<comment type="caution">
    <text evidence="7">The sequence shown here is derived from an EMBL/GenBank/DDBJ whole genome shotgun (WGS) entry which is preliminary data.</text>
</comment>
<organism evidence="7 8">
    <name type="scientific">Noviherbaspirillum sedimenti</name>
    <dbReference type="NCBI Taxonomy" id="2320865"/>
    <lineage>
        <taxon>Bacteria</taxon>
        <taxon>Pseudomonadati</taxon>
        <taxon>Pseudomonadota</taxon>
        <taxon>Betaproteobacteria</taxon>
        <taxon>Burkholderiales</taxon>
        <taxon>Oxalobacteraceae</taxon>
        <taxon>Noviherbaspirillum</taxon>
    </lineage>
</organism>
<dbReference type="PIRSF" id="PIRSF006324">
    <property type="entry name" value="LeuE"/>
    <property type="match status" value="1"/>
</dbReference>
<dbReference type="RefSeq" id="WP_119787922.1">
    <property type="nucleotide sequence ID" value="NZ_QYUQ01000002.1"/>
</dbReference>